<comment type="similarity">
    <text evidence="4">Belongs to the trans-sulfuration enzymes family.</text>
</comment>
<dbReference type="SUPFAM" id="SSF53383">
    <property type="entry name" value="PLP-dependent transferases"/>
    <property type="match status" value="1"/>
</dbReference>
<dbReference type="PROSITE" id="PS00868">
    <property type="entry name" value="CYS_MET_METAB_PP"/>
    <property type="match status" value="1"/>
</dbReference>
<dbReference type="AlphaFoldDB" id="A0A0Q2Y2D9"/>
<evidence type="ECO:0000256" key="4">
    <source>
        <dbReference type="RuleBase" id="RU362118"/>
    </source>
</evidence>
<evidence type="ECO:0000256" key="2">
    <source>
        <dbReference type="ARBA" id="ARBA00022898"/>
    </source>
</evidence>
<dbReference type="InterPro" id="IPR015422">
    <property type="entry name" value="PyrdxlP-dep_Trfase_small"/>
</dbReference>
<reference evidence="5 6" key="1">
    <citation type="submission" date="2015-08" db="EMBL/GenBank/DDBJ databases">
        <title>Antibacterial properties of a collection of Vibrionaceae strains.</title>
        <authorList>
            <person name="Giubergia S."/>
        </authorList>
    </citation>
    <scope>NUCLEOTIDE SEQUENCE [LARGE SCALE GENOMIC DNA]</scope>
    <source>
        <strain evidence="5 6">S0821</strain>
    </source>
</reference>
<dbReference type="InterPro" id="IPR054542">
    <property type="entry name" value="Cys_met_metab_PP"/>
</dbReference>
<keyword evidence="6" id="KW-1185">Reference proteome</keyword>
<evidence type="ECO:0000256" key="1">
    <source>
        <dbReference type="ARBA" id="ARBA00001933"/>
    </source>
</evidence>
<dbReference type="InterPro" id="IPR000277">
    <property type="entry name" value="Cys/Met-Metab_PyrdxlP-dep_enz"/>
</dbReference>
<dbReference type="GO" id="GO:0019346">
    <property type="term" value="P:transsulfuration"/>
    <property type="evidence" value="ECO:0007669"/>
    <property type="project" value="InterPro"/>
</dbReference>
<evidence type="ECO:0000256" key="3">
    <source>
        <dbReference type="PIRSR" id="PIRSR001434-2"/>
    </source>
</evidence>
<feature type="modified residue" description="N6-(pyridoxal phosphate)lysine" evidence="3">
    <location>
        <position position="220"/>
    </location>
</feature>
<organism evidence="5 6">
    <name type="scientific">Vibrio furnissii</name>
    <dbReference type="NCBI Taxonomy" id="29494"/>
    <lineage>
        <taxon>Bacteria</taxon>
        <taxon>Pseudomonadati</taxon>
        <taxon>Pseudomonadota</taxon>
        <taxon>Gammaproteobacteria</taxon>
        <taxon>Vibrionales</taxon>
        <taxon>Vibrionaceae</taxon>
        <taxon>Vibrio</taxon>
    </lineage>
</organism>
<comment type="caution">
    <text evidence="5">The sequence shown here is derived from an EMBL/GenBank/DDBJ whole genome shotgun (WGS) entry which is preliminary data.</text>
</comment>
<comment type="cofactor">
    <cofactor evidence="1 4">
        <name>pyridoxal 5'-phosphate</name>
        <dbReference type="ChEBI" id="CHEBI:597326"/>
    </cofactor>
</comment>
<dbReference type="GO" id="GO:0016846">
    <property type="term" value="F:carbon-sulfur lyase activity"/>
    <property type="evidence" value="ECO:0007669"/>
    <property type="project" value="TreeGrafter"/>
</dbReference>
<dbReference type="InterPro" id="IPR015424">
    <property type="entry name" value="PyrdxlP-dep_Trfase"/>
</dbReference>
<dbReference type="PANTHER" id="PTHR11808:SF80">
    <property type="entry name" value="CYSTATHIONINE GAMMA-LYASE"/>
    <property type="match status" value="1"/>
</dbReference>
<accession>A0A0Q2Y2D9</accession>
<sequence>MHKNEAQISRFQSSSPQTQAVHAMIAADPSTAAIAPNIVMSVNHVFDPAHGAFSAQGVGDVADAPFLYAGWTNPTVRLLEQRLAVLEQAEDAMATATGMAAISAVFLSLLRAGDHLIISDVCYAGVYEFATQILPLYGIEVSVVDTTCTETVQRALRKSTKLVHIETPCNPLLRLTDIAALATLLQAHGVLLCADSTLSTPAITRPLTLGADIVVHSLTKFINGHGDVLGGCVLGSKLLIQKIRSLAGIYLGATLAAQSAWLIMRGMETLYPRMQTVCETAQCIAQWLENHPRVTRVLYPGLASHPQFSLAQQQMDRFGGIIAFQVDDIDLIEQRFANESAMFYYAFSMGHQRSLAVVMRTDDLDASTYRFTPEQKAHFCRDAGQGIVRLSIGLESATDLIRDLELALR</sequence>
<dbReference type="RefSeq" id="WP_055465766.1">
    <property type="nucleotide sequence ID" value="NZ_LKHS01000005.1"/>
</dbReference>
<dbReference type="GO" id="GO:0030170">
    <property type="term" value="F:pyridoxal phosphate binding"/>
    <property type="evidence" value="ECO:0007669"/>
    <property type="project" value="InterPro"/>
</dbReference>
<dbReference type="InParanoid" id="A0A0Q2Y2D9"/>
<dbReference type="GO" id="GO:0005737">
    <property type="term" value="C:cytoplasm"/>
    <property type="evidence" value="ECO:0007669"/>
    <property type="project" value="TreeGrafter"/>
</dbReference>
<dbReference type="EMBL" id="LKHS01000005">
    <property type="protein sequence ID" value="KQH86884.1"/>
    <property type="molecule type" value="Genomic_DNA"/>
</dbReference>
<dbReference type="Gene3D" id="3.40.640.10">
    <property type="entry name" value="Type I PLP-dependent aspartate aminotransferase-like (Major domain)"/>
    <property type="match status" value="1"/>
</dbReference>
<dbReference type="PANTHER" id="PTHR11808">
    <property type="entry name" value="TRANS-SULFURATION ENZYME FAMILY MEMBER"/>
    <property type="match status" value="1"/>
</dbReference>
<dbReference type="PIRSF" id="PIRSF001434">
    <property type="entry name" value="CGS"/>
    <property type="match status" value="1"/>
</dbReference>
<dbReference type="Proteomes" id="UP000051221">
    <property type="component" value="Unassembled WGS sequence"/>
</dbReference>
<keyword evidence="2 3" id="KW-0663">Pyridoxal phosphate</keyword>
<name>A0A0Q2Y2D9_VIBFU</name>
<dbReference type="Gene3D" id="3.90.1150.10">
    <property type="entry name" value="Aspartate Aminotransferase, domain 1"/>
    <property type="match status" value="1"/>
</dbReference>
<dbReference type="InterPro" id="IPR015421">
    <property type="entry name" value="PyrdxlP-dep_Trfase_major"/>
</dbReference>
<gene>
    <name evidence="5" type="ORF">AMR76_07335</name>
</gene>
<proteinExistence type="inferred from homology"/>
<protein>
    <submittedName>
        <fullName evidence="5">Cystathionine gamma-synthase</fullName>
    </submittedName>
</protein>
<evidence type="ECO:0000313" key="6">
    <source>
        <dbReference type="Proteomes" id="UP000051221"/>
    </source>
</evidence>
<dbReference type="Pfam" id="PF01053">
    <property type="entry name" value="Cys_Met_Meta_PP"/>
    <property type="match status" value="1"/>
</dbReference>
<evidence type="ECO:0000313" key="5">
    <source>
        <dbReference type="EMBL" id="KQH86884.1"/>
    </source>
</evidence>
<dbReference type="FunFam" id="3.40.640.10:FF:000046">
    <property type="entry name" value="Cystathionine gamma-lyase"/>
    <property type="match status" value="1"/>
</dbReference>